<gene>
    <name evidence="2" type="ORF">KHA97_20060</name>
</gene>
<organism evidence="2 3">
    <name type="scientific">Lederbergia citri</name>
    <dbReference type="NCBI Taxonomy" id="2833580"/>
    <lineage>
        <taxon>Bacteria</taxon>
        <taxon>Bacillati</taxon>
        <taxon>Bacillota</taxon>
        <taxon>Bacilli</taxon>
        <taxon>Bacillales</taxon>
        <taxon>Bacillaceae</taxon>
        <taxon>Lederbergia</taxon>
    </lineage>
</organism>
<dbReference type="AlphaFoldDB" id="A0A942YI86"/>
<feature type="transmembrane region" description="Helical" evidence="1">
    <location>
        <begin position="35"/>
        <end position="57"/>
    </location>
</feature>
<keyword evidence="3" id="KW-1185">Reference proteome</keyword>
<evidence type="ECO:0000313" key="2">
    <source>
        <dbReference type="EMBL" id="MBS4197342.1"/>
    </source>
</evidence>
<evidence type="ECO:0008006" key="4">
    <source>
        <dbReference type="Google" id="ProtNLM"/>
    </source>
</evidence>
<reference evidence="2 3" key="1">
    <citation type="submission" date="2021-05" db="EMBL/GenBank/DDBJ databases">
        <title>Novel Bacillus species.</title>
        <authorList>
            <person name="Liu G."/>
        </authorList>
    </citation>
    <scope>NUCLEOTIDE SEQUENCE [LARGE SCALE GENOMIC DNA]</scope>
    <source>
        <strain evidence="3">FJAT-49780</strain>
    </source>
</reference>
<keyword evidence="1" id="KW-0812">Transmembrane</keyword>
<keyword evidence="1" id="KW-0472">Membrane</keyword>
<evidence type="ECO:0000256" key="1">
    <source>
        <dbReference type="SAM" id="Phobius"/>
    </source>
</evidence>
<dbReference type="RefSeq" id="WP_213126575.1">
    <property type="nucleotide sequence ID" value="NZ_JAGYPG010000004.1"/>
</dbReference>
<feature type="transmembrane region" description="Helical" evidence="1">
    <location>
        <begin position="6"/>
        <end position="28"/>
    </location>
</feature>
<comment type="caution">
    <text evidence="2">The sequence shown here is derived from an EMBL/GenBank/DDBJ whole genome shotgun (WGS) entry which is preliminary data.</text>
</comment>
<dbReference type="EMBL" id="JAGYPG010000004">
    <property type="protein sequence ID" value="MBS4197342.1"/>
    <property type="molecule type" value="Genomic_DNA"/>
</dbReference>
<accession>A0A942YI86</accession>
<proteinExistence type="predicted"/>
<protein>
    <recommendedName>
        <fullName evidence="4">DUF3139 domain-containing protein</fullName>
    </recommendedName>
</protein>
<sequence>MELHPITVIEILASSIFIIALFVIAIFLPKRLRKMGLYIASLLMLLLLIFFAVRPFVHKYQFSQKKEYLHHYLVEKYPNERWEITKLEGRQYNRNYLQVKFENESEWIYMYLVKDKKKIYQVVWSPPDGKYPKEGLHYEHTDSK</sequence>
<evidence type="ECO:0000313" key="3">
    <source>
        <dbReference type="Proteomes" id="UP000681414"/>
    </source>
</evidence>
<name>A0A942YI86_9BACI</name>
<dbReference type="Proteomes" id="UP000681414">
    <property type="component" value="Unassembled WGS sequence"/>
</dbReference>
<keyword evidence="1" id="KW-1133">Transmembrane helix</keyword>